<dbReference type="RefSeq" id="WP_397084116.1">
    <property type="nucleotide sequence ID" value="NZ_JBITGY010000006.1"/>
</dbReference>
<accession>A0ABW7YWL9</accession>
<sequence length="145" mass="15990">MPKDGIGRDATTDLLATEPDHGRSLRYGLNEDLRVIQALNTVGTEHLASTVDSLGELVDHYTQTIGDLPPADVYDELLTVRSYANSLLTHTARARPRTDLVVATGWLSHLLAVTARDMGEHATARVWCSDAERHSREARYPELEG</sequence>
<reference evidence="1 2" key="1">
    <citation type="submission" date="2024-10" db="EMBL/GenBank/DDBJ databases">
        <title>The Natural Products Discovery Center: Release of the First 8490 Sequenced Strains for Exploring Actinobacteria Biosynthetic Diversity.</title>
        <authorList>
            <person name="Kalkreuter E."/>
            <person name="Kautsar S.A."/>
            <person name="Yang D."/>
            <person name="Bader C.D."/>
            <person name="Teijaro C.N."/>
            <person name="Fluegel L."/>
            <person name="Davis C.M."/>
            <person name="Simpson J.R."/>
            <person name="Lauterbach L."/>
            <person name="Steele A.D."/>
            <person name="Gui C."/>
            <person name="Meng S."/>
            <person name="Li G."/>
            <person name="Viehrig K."/>
            <person name="Ye F."/>
            <person name="Su P."/>
            <person name="Kiefer A.F."/>
            <person name="Nichols A."/>
            <person name="Cepeda A.J."/>
            <person name="Yan W."/>
            <person name="Fan B."/>
            <person name="Jiang Y."/>
            <person name="Adhikari A."/>
            <person name="Zheng C.-J."/>
            <person name="Schuster L."/>
            <person name="Cowan T.M."/>
            <person name="Smanski M.J."/>
            <person name="Chevrette M.G."/>
            <person name="De Carvalho L.P.S."/>
            <person name="Shen B."/>
        </authorList>
    </citation>
    <scope>NUCLEOTIDE SEQUENCE [LARGE SCALE GENOMIC DNA]</scope>
    <source>
        <strain evidence="1 2">NPDC050545</strain>
    </source>
</reference>
<evidence type="ECO:0000313" key="2">
    <source>
        <dbReference type="Proteomes" id="UP001612741"/>
    </source>
</evidence>
<protein>
    <submittedName>
        <fullName evidence="1">Uncharacterized protein</fullName>
    </submittedName>
</protein>
<dbReference type="Proteomes" id="UP001612741">
    <property type="component" value="Unassembled WGS sequence"/>
</dbReference>
<comment type="caution">
    <text evidence="1">The sequence shown here is derived from an EMBL/GenBank/DDBJ whole genome shotgun (WGS) entry which is preliminary data.</text>
</comment>
<name>A0ABW7YWL9_9ACTN</name>
<proteinExistence type="predicted"/>
<gene>
    <name evidence="1" type="ORF">ACIBG2_23160</name>
</gene>
<keyword evidence="2" id="KW-1185">Reference proteome</keyword>
<organism evidence="1 2">
    <name type="scientific">Nonomuraea typhae</name>
    <dbReference type="NCBI Taxonomy" id="2603600"/>
    <lineage>
        <taxon>Bacteria</taxon>
        <taxon>Bacillati</taxon>
        <taxon>Actinomycetota</taxon>
        <taxon>Actinomycetes</taxon>
        <taxon>Streptosporangiales</taxon>
        <taxon>Streptosporangiaceae</taxon>
        <taxon>Nonomuraea</taxon>
    </lineage>
</organism>
<evidence type="ECO:0000313" key="1">
    <source>
        <dbReference type="EMBL" id="MFI6500301.1"/>
    </source>
</evidence>
<dbReference type="EMBL" id="JBITGY010000006">
    <property type="protein sequence ID" value="MFI6500301.1"/>
    <property type="molecule type" value="Genomic_DNA"/>
</dbReference>